<evidence type="ECO:0000313" key="1">
    <source>
        <dbReference type="EMBL" id="PFG27732.1"/>
    </source>
</evidence>
<dbReference type="STRING" id="1724.GCA_001044175_00574"/>
<keyword evidence="2" id="KW-1185">Reference proteome</keyword>
<gene>
    <name evidence="1" type="ORF">ATK06_0808</name>
</gene>
<sequence length="130" mass="14574">MKRRISFGGEVNHEWERRTLLRSWKQGRVADEDIKDADGILVEAARFHGKPAPVPCPVCGSDQLRHVLWIHGESLGNKTGTARSVDEIARLVSERGPIRVHLVEVCPACRWNHLLKEFVATAEPECSNDG</sequence>
<dbReference type="Pfam" id="PF17249">
    <property type="entry name" value="DUF5318"/>
    <property type="match status" value="1"/>
</dbReference>
<dbReference type="InterPro" id="IPR035169">
    <property type="entry name" value="DUF5318"/>
</dbReference>
<reference evidence="1 2" key="1">
    <citation type="submission" date="2017-10" db="EMBL/GenBank/DDBJ databases">
        <title>Sequencing the genomes of 1000 actinobacteria strains.</title>
        <authorList>
            <person name="Klenk H.-P."/>
        </authorList>
    </citation>
    <scope>NUCLEOTIDE SEQUENCE [LARGE SCALE GENOMIC DNA]</scope>
    <source>
        <strain evidence="1 2">DSM 20688</strain>
    </source>
</reference>
<dbReference type="AlphaFoldDB" id="A0A2A9DP24"/>
<comment type="caution">
    <text evidence="1">The sequence shown here is derived from an EMBL/GenBank/DDBJ whole genome shotgun (WGS) entry which is preliminary data.</text>
</comment>
<protein>
    <recommendedName>
        <fullName evidence="3">DUF5318 domain-containing protein</fullName>
    </recommendedName>
</protein>
<proteinExistence type="predicted"/>
<accession>A0A2A9DP24</accession>
<name>A0A2A9DP24_9CORY</name>
<dbReference type="Proteomes" id="UP000221653">
    <property type="component" value="Unassembled WGS sequence"/>
</dbReference>
<dbReference type="EMBL" id="PDJF01000001">
    <property type="protein sequence ID" value="PFG27732.1"/>
    <property type="molecule type" value="Genomic_DNA"/>
</dbReference>
<dbReference type="RefSeq" id="WP_053072934.1">
    <property type="nucleotide sequence ID" value="NZ_LDYE01000011.1"/>
</dbReference>
<evidence type="ECO:0008006" key="3">
    <source>
        <dbReference type="Google" id="ProtNLM"/>
    </source>
</evidence>
<organism evidence="1 2">
    <name type="scientific">Corynebacterium renale</name>
    <dbReference type="NCBI Taxonomy" id="1724"/>
    <lineage>
        <taxon>Bacteria</taxon>
        <taxon>Bacillati</taxon>
        <taxon>Actinomycetota</taxon>
        <taxon>Actinomycetes</taxon>
        <taxon>Mycobacteriales</taxon>
        <taxon>Corynebacteriaceae</taxon>
        <taxon>Corynebacterium</taxon>
    </lineage>
</organism>
<evidence type="ECO:0000313" key="2">
    <source>
        <dbReference type="Proteomes" id="UP000221653"/>
    </source>
</evidence>